<gene>
    <name evidence="2" type="ORF">MBM_06190</name>
</gene>
<feature type="compositionally biased region" description="Basic and acidic residues" evidence="1">
    <location>
        <begin position="107"/>
        <end position="118"/>
    </location>
</feature>
<dbReference type="STRING" id="1072389.K1WT10"/>
<dbReference type="HOGENOM" id="CLU_1917493_0_0_1"/>
<organism evidence="2 3">
    <name type="scientific">Marssonina brunnea f. sp. multigermtubi (strain MB_m1)</name>
    <name type="common">Marssonina leaf spot fungus</name>
    <dbReference type="NCBI Taxonomy" id="1072389"/>
    <lineage>
        <taxon>Eukaryota</taxon>
        <taxon>Fungi</taxon>
        <taxon>Dikarya</taxon>
        <taxon>Ascomycota</taxon>
        <taxon>Pezizomycotina</taxon>
        <taxon>Leotiomycetes</taxon>
        <taxon>Helotiales</taxon>
        <taxon>Drepanopezizaceae</taxon>
        <taxon>Drepanopeziza</taxon>
    </lineage>
</organism>
<dbReference type="AlphaFoldDB" id="K1WT10"/>
<evidence type="ECO:0000313" key="3">
    <source>
        <dbReference type="Proteomes" id="UP000006753"/>
    </source>
</evidence>
<feature type="region of interest" description="Disordered" evidence="1">
    <location>
        <begin position="80"/>
        <end position="132"/>
    </location>
</feature>
<dbReference type="EMBL" id="JH921441">
    <property type="protein sequence ID" value="EKD15562.1"/>
    <property type="molecule type" value="Genomic_DNA"/>
</dbReference>
<evidence type="ECO:0000313" key="2">
    <source>
        <dbReference type="EMBL" id="EKD15562.1"/>
    </source>
</evidence>
<name>K1WT10_MARBU</name>
<proteinExistence type="predicted"/>
<keyword evidence="3" id="KW-1185">Reference proteome</keyword>
<dbReference type="InParanoid" id="K1WT10"/>
<sequence>MAPRAPTSPSPGGSYMIDCEVVERGCLEQAEDLGLDMRRTTEPGVFEADFDFDFGILEGMVIMRTEENILKLHCSRLDRNAGAGEEDDSEEDGDGEESEEDEDEDEDRKPTASSERKVGGSTGREAAQKSPR</sequence>
<dbReference type="GeneID" id="18762125"/>
<accession>K1WT10</accession>
<protein>
    <submittedName>
        <fullName evidence="2">AT hook motif family protein</fullName>
    </submittedName>
</protein>
<dbReference type="RefSeq" id="XP_007294079.1">
    <property type="nucleotide sequence ID" value="XM_007294017.1"/>
</dbReference>
<dbReference type="KEGG" id="mbe:MBM_06190"/>
<dbReference type="OrthoDB" id="4630416at2759"/>
<dbReference type="Proteomes" id="UP000006753">
    <property type="component" value="Unassembled WGS sequence"/>
</dbReference>
<reference evidence="2 3" key="1">
    <citation type="journal article" date="2012" name="BMC Genomics">
        <title>Sequencing the genome of Marssonina brunnea reveals fungus-poplar co-evolution.</title>
        <authorList>
            <person name="Zhu S."/>
            <person name="Cao Y.-Z."/>
            <person name="Jiang C."/>
            <person name="Tan B.-Y."/>
            <person name="Wang Z."/>
            <person name="Feng S."/>
            <person name="Zhang L."/>
            <person name="Su X.-H."/>
            <person name="Brejova B."/>
            <person name="Vinar T."/>
            <person name="Xu M."/>
            <person name="Wang M.-X."/>
            <person name="Zhang S.-G."/>
            <person name="Huang M.-R."/>
            <person name="Wu R."/>
            <person name="Zhou Y."/>
        </authorList>
    </citation>
    <scope>NUCLEOTIDE SEQUENCE [LARGE SCALE GENOMIC DNA]</scope>
    <source>
        <strain evidence="2 3">MB_m1</strain>
    </source>
</reference>
<evidence type="ECO:0000256" key="1">
    <source>
        <dbReference type="SAM" id="MobiDB-lite"/>
    </source>
</evidence>
<feature type="compositionally biased region" description="Acidic residues" evidence="1">
    <location>
        <begin position="84"/>
        <end position="106"/>
    </location>
</feature>